<evidence type="ECO:0000259" key="18">
    <source>
        <dbReference type="PROSITE" id="PS50835"/>
    </source>
</evidence>
<keyword evidence="11 19" id="KW-0675">Receptor</keyword>
<evidence type="ECO:0000256" key="4">
    <source>
        <dbReference type="ARBA" id="ARBA00022741"/>
    </source>
</evidence>
<evidence type="ECO:0000256" key="13">
    <source>
        <dbReference type="ARBA" id="ARBA00051243"/>
    </source>
</evidence>
<proteinExistence type="predicted"/>
<dbReference type="Pfam" id="PF07714">
    <property type="entry name" value="PK_Tyr_Ser-Thr"/>
    <property type="match status" value="1"/>
</dbReference>
<name>A0A5N5T8T3_9CRUS</name>
<dbReference type="InterPro" id="IPR008266">
    <property type="entry name" value="Tyr_kinase_AS"/>
</dbReference>
<keyword evidence="6 14" id="KW-0067">ATP-binding</keyword>
<evidence type="ECO:0000256" key="11">
    <source>
        <dbReference type="ARBA" id="ARBA00023170"/>
    </source>
</evidence>
<reference evidence="19 20" key="1">
    <citation type="journal article" date="2019" name="PLoS Biol.">
        <title>Sex chromosomes control vertical transmission of feminizing Wolbachia symbionts in an isopod.</title>
        <authorList>
            <person name="Becking T."/>
            <person name="Chebbi M.A."/>
            <person name="Giraud I."/>
            <person name="Moumen B."/>
            <person name="Laverre T."/>
            <person name="Caubet Y."/>
            <person name="Peccoud J."/>
            <person name="Gilbert C."/>
            <person name="Cordaux R."/>
        </authorList>
    </citation>
    <scope>NUCLEOTIDE SEQUENCE [LARGE SCALE GENOMIC DNA]</scope>
    <source>
        <strain evidence="19">ANa2</strain>
        <tissue evidence="19">Whole body excluding digestive tract and cuticle</tissue>
    </source>
</reference>
<dbReference type="AlphaFoldDB" id="A0A5N5T8T3"/>
<dbReference type="PANTHER" id="PTHR24416">
    <property type="entry name" value="TYROSINE-PROTEIN KINASE RECEPTOR"/>
    <property type="match status" value="1"/>
</dbReference>
<dbReference type="InterPro" id="IPR013783">
    <property type="entry name" value="Ig-like_fold"/>
</dbReference>
<evidence type="ECO:0000259" key="17">
    <source>
        <dbReference type="PROSITE" id="PS50011"/>
    </source>
</evidence>
<dbReference type="InterPro" id="IPR036179">
    <property type="entry name" value="Ig-like_dom_sf"/>
</dbReference>
<evidence type="ECO:0000256" key="10">
    <source>
        <dbReference type="ARBA" id="ARBA00023157"/>
    </source>
</evidence>
<sequence>MVRTENSLVNLTIPGTLETINATEMDNISISCFALYSLYDYAFLNYSGKSNTCNTKFSLGMCSNITNISLRNNFFFEFLAKPRVTNVIEKISFRIDVFEKMAPWVLSSSNVSLEGTEIRVKAHSPFFIACYVQGRPKPKISWLKDDENIDEITEKSDEVSLRDNNQVLEFKFATKKYEGKYECNVENRVGHIQPFTNVIIEDEVLAVSNTNLVITIGSFIIIIIIVLSFVLILVIRIKKKKNKRNHMLEFQLFLFQEGNVSKLSKECTIEEQAELLPYDKAFEVERKNITIGKQLGAGAFGRVLLAQVKGLNGKESPTRCAVKMCKFGHEKAHLRALIMELKIMIHLGKHLNIVNLLGAHTSNIDKGELWILVEYCKYGNLLKFIQRGKAQFINQIDPITSEIDKGRTSPFPNDPLSSTSLECNTEYERTSSSNSDTHLDLHPGSSPEIGQSMGRHTSTTSKTRLTTKKSSFCNSSAPPSGGRHYELPPTSPTPRKESSISDSDYDFTYYLIPNSDMMAYSPPPSSPASPSMSDCQEEPISSDAENIPGVSAPLTTTDLLCWAWQVANGMEYLTSRKVLHGDLAARNLLLASNNVVKICDFGLSREMYRNYMYLKKSNEMMPIKWMAPEAIEQRIFSIQSDVWSYGVTLWEMFTLGNTPYPGVPLTKLGTALVRGMRLEKPKYCNDEIYSLLLQCWRSNPLERPRFNEIADILWDILSPYKTKSYVNMNIVYKHMNEEWLSRNKDYLDMVISPDFQNLQSPMREEGVSLDPDILNTEESFLQSQSRPIVDGGYLDVKFVRKPK</sequence>
<feature type="domain" description="Protein kinase" evidence="17">
    <location>
        <begin position="289"/>
        <end position="721"/>
    </location>
</feature>
<dbReference type="PROSITE" id="PS50011">
    <property type="entry name" value="PROTEIN_KINASE_DOM"/>
    <property type="match status" value="1"/>
</dbReference>
<evidence type="ECO:0000256" key="16">
    <source>
        <dbReference type="SAM" id="Phobius"/>
    </source>
</evidence>
<dbReference type="GO" id="GO:0007169">
    <property type="term" value="P:cell surface receptor protein tyrosine kinase signaling pathway"/>
    <property type="evidence" value="ECO:0007669"/>
    <property type="project" value="TreeGrafter"/>
</dbReference>
<dbReference type="InterPro" id="IPR011009">
    <property type="entry name" value="Kinase-like_dom_sf"/>
</dbReference>
<dbReference type="Gene3D" id="3.30.200.20">
    <property type="entry name" value="Phosphorylase Kinase, domain 1"/>
    <property type="match status" value="1"/>
</dbReference>
<dbReference type="FunFam" id="1.10.510.10:FF:000554">
    <property type="entry name" value="Predicted protein"/>
    <property type="match status" value="1"/>
</dbReference>
<dbReference type="PROSITE" id="PS00107">
    <property type="entry name" value="PROTEIN_KINASE_ATP"/>
    <property type="match status" value="1"/>
</dbReference>
<dbReference type="PROSITE" id="PS50835">
    <property type="entry name" value="IG_LIKE"/>
    <property type="match status" value="1"/>
</dbReference>
<dbReference type="SUPFAM" id="SSF48726">
    <property type="entry name" value="Immunoglobulin"/>
    <property type="match status" value="1"/>
</dbReference>
<keyword evidence="7 16" id="KW-1133">Transmembrane helix</keyword>
<feature type="compositionally biased region" description="Low complexity" evidence="15">
    <location>
        <begin position="457"/>
        <end position="471"/>
    </location>
</feature>
<feature type="transmembrane region" description="Helical" evidence="16">
    <location>
        <begin position="212"/>
        <end position="235"/>
    </location>
</feature>
<evidence type="ECO:0000256" key="12">
    <source>
        <dbReference type="ARBA" id="ARBA00023180"/>
    </source>
</evidence>
<dbReference type="Gene3D" id="2.60.40.10">
    <property type="entry name" value="Immunoglobulins"/>
    <property type="match status" value="1"/>
</dbReference>
<keyword evidence="10" id="KW-1015">Disulfide bond</keyword>
<keyword evidence="2" id="KW-0808">Transferase</keyword>
<keyword evidence="20" id="KW-1185">Reference proteome</keyword>
<dbReference type="SUPFAM" id="SSF56112">
    <property type="entry name" value="Protein kinase-like (PK-like)"/>
    <property type="match status" value="1"/>
</dbReference>
<keyword evidence="3 16" id="KW-0812">Transmembrane</keyword>
<evidence type="ECO:0000256" key="14">
    <source>
        <dbReference type="PROSITE-ProRule" id="PRU10141"/>
    </source>
</evidence>
<keyword evidence="12" id="KW-0325">Glycoprotein</keyword>
<comment type="caution">
    <text evidence="19">The sequence shown here is derived from an EMBL/GenBank/DDBJ whole genome shotgun (WGS) entry which is preliminary data.</text>
</comment>
<dbReference type="InterPro" id="IPR003598">
    <property type="entry name" value="Ig_sub2"/>
</dbReference>
<evidence type="ECO:0000256" key="7">
    <source>
        <dbReference type="ARBA" id="ARBA00022989"/>
    </source>
</evidence>
<dbReference type="GO" id="GO:0043235">
    <property type="term" value="C:receptor complex"/>
    <property type="evidence" value="ECO:0007669"/>
    <property type="project" value="TreeGrafter"/>
</dbReference>
<evidence type="ECO:0000256" key="3">
    <source>
        <dbReference type="ARBA" id="ARBA00022692"/>
    </source>
</evidence>
<evidence type="ECO:0000256" key="8">
    <source>
        <dbReference type="ARBA" id="ARBA00023136"/>
    </source>
</evidence>
<keyword evidence="8 16" id="KW-0472">Membrane</keyword>
<feature type="region of interest" description="Disordered" evidence="15">
    <location>
        <begin position="403"/>
        <end position="501"/>
    </location>
</feature>
<dbReference type="InterPro" id="IPR017441">
    <property type="entry name" value="Protein_kinase_ATP_BS"/>
</dbReference>
<dbReference type="Proteomes" id="UP000326759">
    <property type="component" value="Unassembled WGS sequence"/>
</dbReference>
<dbReference type="InterPro" id="IPR000719">
    <property type="entry name" value="Prot_kinase_dom"/>
</dbReference>
<evidence type="ECO:0000256" key="1">
    <source>
        <dbReference type="ARBA" id="ARBA00004167"/>
    </source>
</evidence>
<feature type="binding site" evidence="14">
    <location>
        <position position="323"/>
    </location>
    <ligand>
        <name>ATP</name>
        <dbReference type="ChEBI" id="CHEBI:30616"/>
    </ligand>
</feature>
<protein>
    <submittedName>
        <fullName evidence="19">Vascular endothelial growth factor receptor 1</fullName>
    </submittedName>
</protein>
<evidence type="ECO:0000256" key="2">
    <source>
        <dbReference type="ARBA" id="ARBA00022679"/>
    </source>
</evidence>
<dbReference type="GO" id="GO:0005886">
    <property type="term" value="C:plasma membrane"/>
    <property type="evidence" value="ECO:0007669"/>
    <property type="project" value="TreeGrafter"/>
</dbReference>
<feature type="region of interest" description="Disordered" evidence="15">
    <location>
        <begin position="520"/>
        <end position="548"/>
    </location>
</feature>
<dbReference type="GO" id="GO:0004714">
    <property type="term" value="F:transmembrane receptor protein tyrosine kinase activity"/>
    <property type="evidence" value="ECO:0007669"/>
    <property type="project" value="UniProtKB-EC"/>
</dbReference>
<dbReference type="Pfam" id="PF07679">
    <property type="entry name" value="I-set"/>
    <property type="match status" value="1"/>
</dbReference>
<dbReference type="InterPro" id="IPR050122">
    <property type="entry name" value="RTK"/>
</dbReference>
<accession>A0A5N5T8T3</accession>
<dbReference type="InterPro" id="IPR013098">
    <property type="entry name" value="Ig_I-set"/>
</dbReference>
<comment type="subcellular location">
    <subcellularLocation>
        <location evidence="1">Membrane</location>
        <topology evidence="1">Single-pass membrane protein</topology>
    </subcellularLocation>
</comment>
<dbReference type="OrthoDB" id="535945at2759"/>
<comment type="catalytic activity">
    <reaction evidence="13">
        <text>L-tyrosyl-[protein] + ATP = O-phospho-L-tyrosyl-[protein] + ADP + H(+)</text>
        <dbReference type="Rhea" id="RHEA:10596"/>
        <dbReference type="Rhea" id="RHEA-COMP:10136"/>
        <dbReference type="Rhea" id="RHEA-COMP:20101"/>
        <dbReference type="ChEBI" id="CHEBI:15378"/>
        <dbReference type="ChEBI" id="CHEBI:30616"/>
        <dbReference type="ChEBI" id="CHEBI:46858"/>
        <dbReference type="ChEBI" id="CHEBI:61978"/>
        <dbReference type="ChEBI" id="CHEBI:456216"/>
        <dbReference type="EC" id="2.7.10.1"/>
    </reaction>
</comment>
<evidence type="ECO:0000313" key="20">
    <source>
        <dbReference type="Proteomes" id="UP000326759"/>
    </source>
</evidence>
<dbReference type="Gene3D" id="1.10.510.10">
    <property type="entry name" value="Transferase(Phosphotransferase) domain 1"/>
    <property type="match status" value="1"/>
</dbReference>
<dbReference type="FunFam" id="3.30.200.20:FF:000586">
    <property type="entry name" value="Receptor protein-tyrosine kinase"/>
    <property type="match status" value="1"/>
</dbReference>
<dbReference type="SMART" id="SM00408">
    <property type="entry name" value="IGc2"/>
    <property type="match status" value="1"/>
</dbReference>
<feature type="domain" description="Ig-like" evidence="18">
    <location>
        <begin position="82"/>
        <end position="201"/>
    </location>
</feature>
<dbReference type="PROSITE" id="PS00109">
    <property type="entry name" value="PROTEIN_KINASE_TYR"/>
    <property type="match status" value="1"/>
</dbReference>
<dbReference type="GO" id="GO:0005524">
    <property type="term" value="F:ATP binding"/>
    <property type="evidence" value="ECO:0007669"/>
    <property type="project" value="UniProtKB-UniRule"/>
</dbReference>
<keyword evidence="4 14" id="KW-0547">Nucleotide-binding</keyword>
<gene>
    <name evidence="19" type="ORF">Anas_09398</name>
</gene>
<evidence type="ECO:0000256" key="15">
    <source>
        <dbReference type="SAM" id="MobiDB-lite"/>
    </source>
</evidence>
<keyword evidence="9" id="KW-0829">Tyrosine-protein kinase</keyword>
<dbReference type="PANTHER" id="PTHR24416:SF600">
    <property type="entry name" value="PDGF- AND VEGF-RECEPTOR RELATED, ISOFORM J"/>
    <property type="match status" value="1"/>
</dbReference>
<dbReference type="InterPro" id="IPR001245">
    <property type="entry name" value="Ser-Thr/Tyr_kinase_cat_dom"/>
</dbReference>
<feature type="non-terminal residue" evidence="19">
    <location>
        <position position="803"/>
    </location>
</feature>
<dbReference type="InterPro" id="IPR007110">
    <property type="entry name" value="Ig-like_dom"/>
</dbReference>
<organism evidence="19 20">
    <name type="scientific">Armadillidium nasatum</name>
    <dbReference type="NCBI Taxonomy" id="96803"/>
    <lineage>
        <taxon>Eukaryota</taxon>
        <taxon>Metazoa</taxon>
        <taxon>Ecdysozoa</taxon>
        <taxon>Arthropoda</taxon>
        <taxon>Crustacea</taxon>
        <taxon>Multicrustacea</taxon>
        <taxon>Malacostraca</taxon>
        <taxon>Eumalacostraca</taxon>
        <taxon>Peracarida</taxon>
        <taxon>Isopoda</taxon>
        <taxon>Oniscidea</taxon>
        <taxon>Crinocheta</taxon>
        <taxon>Armadillidiidae</taxon>
        <taxon>Armadillidium</taxon>
    </lineage>
</organism>
<evidence type="ECO:0000256" key="9">
    <source>
        <dbReference type="ARBA" id="ARBA00023137"/>
    </source>
</evidence>
<evidence type="ECO:0000256" key="5">
    <source>
        <dbReference type="ARBA" id="ARBA00022777"/>
    </source>
</evidence>
<dbReference type="EMBL" id="SEYY01005982">
    <property type="protein sequence ID" value="KAB7503044.1"/>
    <property type="molecule type" value="Genomic_DNA"/>
</dbReference>
<evidence type="ECO:0000313" key="19">
    <source>
        <dbReference type="EMBL" id="KAB7503044.1"/>
    </source>
</evidence>
<evidence type="ECO:0000256" key="6">
    <source>
        <dbReference type="ARBA" id="ARBA00022840"/>
    </source>
</evidence>
<keyword evidence="5" id="KW-0418">Kinase</keyword>